<keyword evidence="2" id="KW-0344">Guanine-nucleotide releasing factor</keyword>
<reference evidence="5 6" key="1">
    <citation type="journal article" date="2010" name="Cell">
        <title>The genome of Naegleria gruberi illuminates early eukaryotic versatility.</title>
        <authorList>
            <person name="Fritz-Laylin L.K."/>
            <person name="Prochnik S.E."/>
            <person name="Ginger M.L."/>
            <person name="Dacks J.B."/>
            <person name="Carpenter M.L."/>
            <person name="Field M.C."/>
            <person name="Kuo A."/>
            <person name="Paredez A."/>
            <person name="Chapman J."/>
            <person name="Pham J."/>
            <person name="Shu S."/>
            <person name="Neupane R."/>
            <person name="Cipriano M."/>
            <person name="Mancuso J."/>
            <person name="Tu H."/>
            <person name="Salamov A."/>
            <person name="Lindquist E."/>
            <person name="Shapiro H."/>
            <person name="Lucas S."/>
            <person name="Grigoriev I.V."/>
            <person name="Cande W.Z."/>
            <person name="Fulton C."/>
            <person name="Rokhsar D.S."/>
            <person name="Dawson S.C."/>
        </authorList>
    </citation>
    <scope>NUCLEOTIDE SEQUENCE [LARGE SCALE GENOMIC DNA]</scope>
    <source>
        <strain evidence="5 6">NEG-M</strain>
    </source>
</reference>
<feature type="compositionally biased region" description="Basic and acidic residues" evidence="4">
    <location>
        <begin position="463"/>
        <end position="475"/>
    </location>
</feature>
<evidence type="ECO:0000256" key="4">
    <source>
        <dbReference type="SAM" id="MobiDB-lite"/>
    </source>
</evidence>
<dbReference type="OrthoDB" id="10258418at2759"/>
<evidence type="ECO:0000256" key="1">
    <source>
        <dbReference type="ARBA" id="ARBA00009049"/>
    </source>
</evidence>
<name>D2V822_NAEGR</name>
<dbReference type="InterPro" id="IPR019318">
    <property type="entry name" value="Gua_nucleotide_exch_fac_Ric8"/>
</dbReference>
<feature type="region of interest" description="Disordered" evidence="4">
    <location>
        <begin position="463"/>
        <end position="490"/>
    </location>
</feature>
<dbReference type="KEGG" id="ngr:NAEGRDRAFT_65002"/>
<keyword evidence="3" id="KW-0143">Chaperone</keyword>
<evidence type="ECO:0000313" key="6">
    <source>
        <dbReference type="Proteomes" id="UP000006671"/>
    </source>
</evidence>
<proteinExistence type="inferred from homology"/>
<comment type="similarity">
    <text evidence="1">Belongs to the synembryn family.</text>
</comment>
<dbReference type="InParanoid" id="D2V822"/>
<dbReference type="GeneID" id="8850396"/>
<dbReference type="AlphaFoldDB" id="D2V822"/>
<dbReference type="OMA" id="ENENEQC"/>
<dbReference type="EMBL" id="GG738856">
    <property type="protein sequence ID" value="EFC47102.1"/>
    <property type="molecule type" value="Genomic_DNA"/>
</dbReference>
<evidence type="ECO:0000313" key="5">
    <source>
        <dbReference type="EMBL" id="EFC47102.1"/>
    </source>
</evidence>
<dbReference type="VEuPathDB" id="AmoebaDB:NAEGRDRAFT_65002"/>
<dbReference type="Proteomes" id="UP000006671">
    <property type="component" value="Unassembled WGS sequence"/>
</dbReference>
<evidence type="ECO:0000256" key="3">
    <source>
        <dbReference type="ARBA" id="ARBA00023186"/>
    </source>
</evidence>
<keyword evidence="6" id="KW-1185">Reference proteome</keyword>
<dbReference type="RefSeq" id="XP_002679846.1">
    <property type="nucleotide sequence ID" value="XM_002679800.1"/>
</dbReference>
<organism evidence="6">
    <name type="scientific">Naegleria gruberi</name>
    <name type="common">Amoeba</name>
    <dbReference type="NCBI Taxonomy" id="5762"/>
    <lineage>
        <taxon>Eukaryota</taxon>
        <taxon>Discoba</taxon>
        <taxon>Heterolobosea</taxon>
        <taxon>Tetramitia</taxon>
        <taxon>Eutetramitia</taxon>
        <taxon>Vahlkampfiidae</taxon>
        <taxon>Naegleria</taxon>
    </lineage>
</organism>
<gene>
    <name evidence="5" type="ORF">NAEGRDRAFT_65002</name>
</gene>
<feature type="compositionally biased region" description="Acidic residues" evidence="4">
    <location>
        <begin position="476"/>
        <end position="490"/>
    </location>
</feature>
<sequence length="570" mass="66580">MFFMSERGPINNDGPLFDLIKQLESSSSSLSEITLNIDVIDQFNDDFNIQTRFIPHPFPSSSIKSQFLNLLFKYLQQTESNSMNTNNTNNNNNNIESGLNVLRLLLREYDGLDSILNIQVIEFISKLLIKYTLESTSTTRTTKLFETMNCTFKCLLNLIHHSSELRIWLCNSEEFKSQLTLLIEKIFENENAKLFIKENITILLLVIEKAFHYFSNWIENHLNKYGNIYNEDQREFLNQDNFIQVEKNLNMSISSFTFKPFFLSFIEDLFKTSYCLSVHLEKEELQEILNCFKPLVQKTIHLFTSLSVHINIRSSEIYKKSTTSDDDKEDDEDLLYHMINFKSQLKTLMKHTIQNLTEFTTLQKKEILCLVDSNSNLIPNKAILYALLGEYINYNVDSDLYTDYLTPLVGIFINCINFSDEETPTLGSEFRIIFCDWIFENTNWILNTPPHIPDYVQEYIEQRTSRNQQHEHEEEQEHDEEDIEDNEDNEQANNQTKIDALDAIDLSFKPVKCLFVGRMSDYNYNFKTMICQFLFKLCIEDVNVFSQICGPGNTLGYLAEKGLLGNLLGQ</sequence>
<accession>D2V822</accession>
<dbReference type="Pfam" id="PF10165">
    <property type="entry name" value="Ric8"/>
    <property type="match status" value="1"/>
</dbReference>
<dbReference type="GO" id="GO:0005085">
    <property type="term" value="F:guanyl-nucleotide exchange factor activity"/>
    <property type="evidence" value="ECO:0007669"/>
    <property type="project" value="UniProtKB-KW"/>
</dbReference>
<protein>
    <submittedName>
        <fullName evidence="5">Predicted protein</fullName>
    </submittedName>
</protein>
<evidence type="ECO:0000256" key="2">
    <source>
        <dbReference type="ARBA" id="ARBA00022658"/>
    </source>
</evidence>